<dbReference type="RefSeq" id="WP_344250530.1">
    <property type="nucleotide sequence ID" value="NZ_BAAAPM010000009.1"/>
</dbReference>
<evidence type="ECO:0000256" key="1">
    <source>
        <dbReference type="ARBA" id="ARBA00004141"/>
    </source>
</evidence>
<evidence type="ECO:0000256" key="3">
    <source>
        <dbReference type="ARBA" id="ARBA00022692"/>
    </source>
</evidence>
<proteinExistence type="inferred from homology"/>
<keyword evidence="4 6" id="KW-1133">Transmembrane helix</keyword>
<evidence type="ECO:0000256" key="5">
    <source>
        <dbReference type="ARBA" id="ARBA00023136"/>
    </source>
</evidence>
<protein>
    <submittedName>
        <fullName evidence="8">Cytochrome c biogenesis protein CcdA</fullName>
    </submittedName>
</protein>
<feature type="domain" description="Cytochrome C biogenesis protein transmembrane" evidence="7">
    <location>
        <begin position="13"/>
        <end position="219"/>
    </location>
</feature>
<dbReference type="Pfam" id="PF02683">
    <property type="entry name" value="DsbD_TM"/>
    <property type="match status" value="1"/>
</dbReference>
<feature type="transmembrane region" description="Helical" evidence="6">
    <location>
        <begin position="203"/>
        <end position="227"/>
    </location>
</feature>
<evidence type="ECO:0000313" key="9">
    <source>
        <dbReference type="Proteomes" id="UP001501138"/>
    </source>
</evidence>
<comment type="caution">
    <text evidence="8">The sequence shown here is derived from an EMBL/GenBank/DDBJ whole genome shotgun (WGS) entry which is preliminary data.</text>
</comment>
<evidence type="ECO:0000256" key="4">
    <source>
        <dbReference type="ARBA" id="ARBA00022989"/>
    </source>
</evidence>
<evidence type="ECO:0000313" key="8">
    <source>
        <dbReference type="EMBL" id="GAA1739833.1"/>
    </source>
</evidence>
<dbReference type="InterPro" id="IPR003834">
    <property type="entry name" value="Cyt_c_assmbl_TM_dom"/>
</dbReference>
<feature type="transmembrane region" description="Helical" evidence="6">
    <location>
        <begin position="169"/>
        <end position="191"/>
    </location>
</feature>
<sequence length="242" mass="25027">MSIPEVVFSGGLVLAVPLALLAGLVSFASPCVLPLVPGYLGYIGGMGQQASRRGLVTGVGLFVAGFTVVFVAYGALFGALGAWLLQYQGPLIRILGVFVIVMGLVFVGQIGPLQRVVRPSWTPRVGIAGAPMLGVVFGLGWAPCLGPTLVAISALSIDAASAPRGALLGLAYCVGLGVPFGLIAWGFGWAHRSTDFLRRHLRTINIAGGVVLMLVGLAMVTGAWSLLMTTVQAWVKGFVTPI</sequence>
<dbReference type="EMBL" id="BAAAPM010000009">
    <property type="protein sequence ID" value="GAA1739833.1"/>
    <property type="molecule type" value="Genomic_DNA"/>
</dbReference>
<name>A0ABN2JV39_9MICO</name>
<keyword evidence="3 6" id="KW-0812">Transmembrane</keyword>
<gene>
    <name evidence="8" type="ORF">GCM10009809_39180</name>
</gene>
<accession>A0ABN2JV39</accession>
<evidence type="ECO:0000259" key="7">
    <source>
        <dbReference type="Pfam" id="PF02683"/>
    </source>
</evidence>
<keyword evidence="5 6" id="KW-0472">Membrane</keyword>
<comment type="similarity">
    <text evidence="2">Belongs to the DsbD family.</text>
</comment>
<reference evidence="8 9" key="1">
    <citation type="journal article" date="2019" name="Int. J. Syst. Evol. Microbiol.">
        <title>The Global Catalogue of Microorganisms (GCM) 10K type strain sequencing project: providing services to taxonomists for standard genome sequencing and annotation.</title>
        <authorList>
            <consortium name="The Broad Institute Genomics Platform"/>
            <consortium name="The Broad Institute Genome Sequencing Center for Infectious Disease"/>
            <person name="Wu L."/>
            <person name="Ma J."/>
        </authorList>
    </citation>
    <scope>NUCLEOTIDE SEQUENCE [LARGE SCALE GENOMIC DNA]</scope>
    <source>
        <strain evidence="8 9">JCM 15589</strain>
    </source>
</reference>
<feature type="transmembrane region" description="Helical" evidence="6">
    <location>
        <begin position="54"/>
        <end position="85"/>
    </location>
</feature>
<dbReference type="PANTHER" id="PTHR31272">
    <property type="entry name" value="CYTOCHROME C-TYPE BIOGENESIS PROTEIN HI_1454-RELATED"/>
    <property type="match status" value="1"/>
</dbReference>
<organism evidence="8 9">
    <name type="scientific">Isoptericola hypogeus</name>
    <dbReference type="NCBI Taxonomy" id="300179"/>
    <lineage>
        <taxon>Bacteria</taxon>
        <taxon>Bacillati</taxon>
        <taxon>Actinomycetota</taxon>
        <taxon>Actinomycetes</taxon>
        <taxon>Micrococcales</taxon>
        <taxon>Promicromonosporaceae</taxon>
        <taxon>Isoptericola</taxon>
    </lineage>
</organism>
<feature type="transmembrane region" description="Helical" evidence="6">
    <location>
        <begin position="12"/>
        <end position="42"/>
    </location>
</feature>
<evidence type="ECO:0000256" key="6">
    <source>
        <dbReference type="SAM" id="Phobius"/>
    </source>
</evidence>
<comment type="subcellular location">
    <subcellularLocation>
        <location evidence="1">Membrane</location>
        <topology evidence="1">Multi-pass membrane protein</topology>
    </subcellularLocation>
</comment>
<feature type="transmembrane region" description="Helical" evidence="6">
    <location>
        <begin position="132"/>
        <end position="157"/>
    </location>
</feature>
<dbReference type="Proteomes" id="UP001501138">
    <property type="component" value="Unassembled WGS sequence"/>
</dbReference>
<evidence type="ECO:0000256" key="2">
    <source>
        <dbReference type="ARBA" id="ARBA00006143"/>
    </source>
</evidence>
<dbReference type="InterPro" id="IPR051790">
    <property type="entry name" value="Cytochrome_c-biogenesis_DsbD"/>
</dbReference>
<feature type="transmembrane region" description="Helical" evidence="6">
    <location>
        <begin position="91"/>
        <end position="111"/>
    </location>
</feature>
<dbReference type="PANTHER" id="PTHR31272:SF4">
    <property type="entry name" value="CYTOCHROME C-TYPE BIOGENESIS PROTEIN HI_1454-RELATED"/>
    <property type="match status" value="1"/>
</dbReference>
<keyword evidence="9" id="KW-1185">Reference proteome</keyword>